<proteinExistence type="predicted"/>
<dbReference type="Proteomes" id="UP000694856">
    <property type="component" value="Chromosome 2"/>
</dbReference>
<feature type="region of interest" description="Disordered" evidence="1">
    <location>
        <begin position="438"/>
        <end position="516"/>
    </location>
</feature>
<dbReference type="RefSeq" id="XP_032320051.1">
    <property type="nucleotide sequence ID" value="XM_032464160.1"/>
</dbReference>
<evidence type="ECO:0000313" key="3">
    <source>
        <dbReference type="RefSeq" id="XP_032320051.1"/>
    </source>
</evidence>
<dbReference type="AlphaFoldDB" id="A0A8B8RQ36"/>
<dbReference type="PANTHER" id="PTHR45960:SF5">
    <property type="entry name" value="GRB2-ASSOCIATED-BINDING PROTEIN 1"/>
    <property type="match status" value="1"/>
</dbReference>
<feature type="compositionally biased region" description="Basic and acidic residues" evidence="1">
    <location>
        <begin position="649"/>
        <end position="661"/>
    </location>
</feature>
<dbReference type="GeneID" id="102512457"/>
<name>A0A8B8RQ36_CAMFR</name>
<evidence type="ECO:0000256" key="1">
    <source>
        <dbReference type="SAM" id="MobiDB-lite"/>
    </source>
</evidence>
<reference evidence="3" key="1">
    <citation type="submission" date="2025-08" db="UniProtKB">
        <authorList>
            <consortium name="RefSeq"/>
        </authorList>
    </citation>
    <scope>IDENTIFICATION</scope>
    <source>
        <tissue evidence="3">Ear skin</tissue>
    </source>
</reference>
<feature type="region of interest" description="Disordered" evidence="1">
    <location>
        <begin position="118"/>
        <end position="154"/>
    </location>
</feature>
<evidence type="ECO:0000313" key="2">
    <source>
        <dbReference type="Proteomes" id="UP000694856"/>
    </source>
</evidence>
<keyword evidence="2" id="KW-1185">Reference proteome</keyword>
<feature type="region of interest" description="Disordered" evidence="1">
    <location>
        <begin position="250"/>
        <end position="280"/>
    </location>
</feature>
<sequence>MNKWVRCICDICGFNPTEEDPVKPPGNSLQAPADLPLAINTAPPSAQVDSSAAPPPPYQLISLPPHLETLGIQEDPQDYLLLINCQSKKPEPPSQGSSFVSEEGEEYLLLEDFESKTIPLQTHTDSAKSTSSETDCNDNVPSHKNPASSQSKHGVNGFFQQQMMYDSPPSRAASVSVDSSLYYLPRSYSHDVLPKVSPSSTEADGELYVFNTPSGTSNVETQLRHVSISYDIPPTPGNTYQIPRTFPEGTLGQTSKLDTIPDIPPPRPPKPHPAHDRSPVEACSITRAASDTDGSYCVPTAGMPPSRSNTISTVDLNKLRKGQLQLASAVLEVNDRAAVGPNICSYASSQDCYDIPRTFPSDRSSSLEGFHNHFKIKNVLTVGSVSSEELDENYVPMNPNSPPRQHSSSFTEPIQEANYVPMTPGTFDFSSFGMQVPPPAHMGFRSSPKTPPRRPVPVADCEPPPVDRNLKPDRKGQSPKILRPKPHGLERTDSQTIGDFATRRKAKPAPLEIKPLPEWEELQAPVRSPITRSFARDSSRFPMSPRPDSVHSTTSSSDSHDSEENYVPMNPNLSSEDSNLFGSNSLDGGSSPMIKPKGDKQVEYLDLDLDSGKSTPPRKQKSSGSGSSVADERVDYVVVDQQKTLALKSTREAWTDGRQSTESETPTKNVK</sequence>
<feature type="compositionally biased region" description="Polar residues" evidence="1">
    <location>
        <begin position="662"/>
        <end position="671"/>
    </location>
</feature>
<feature type="region of interest" description="Disordered" evidence="1">
    <location>
        <begin position="533"/>
        <end position="633"/>
    </location>
</feature>
<gene>
    <name evidence="3" type="primary">GAB1</name>
</gene>
<dbReference type="PANTHER" id="PTHR45960">
    <property type="entry name" value="GRB2-ASSOCIATED-BINDING PROTEIN"/>
    <property type="match status" value="1"/>
</dbReference>
<dbReference type="GO" id="GO:0007165">
    <property type="term" value="P:signal transduction"/>
    <property type="evidence" value="ECO:0007669"/>
    <property type="project" value="TreeGrafter"/>
</dbReference>
<organism evidence="2 3">
    <name type="scientific">Camelus ferus</name>
    <name type="common">Wild bactrian camel</name>
    <name type="synonym">Camelus bactrianus ferus</name>
    <dbReference type="NCBI Taxonomy" id="419612"/>
    <lineage>
        <taxon>Eukaryota</taxon>
        <taxon>Metazoa</taxon>
        <taxon>Chordata</taxon>
        <taxon>Craniata</taxon>
        <taxon>Vertebrata</taxon>
        <taxon>Euteleostomi</taxon>
        <taxon>Mammalia</taxon>
        <taxon>Eutheria</taxon>
        <taxon>Laurasiatheria</taxon>
        <taxon>Artiodactyla</taxon>
        <taxon>Tylopoda</taxon>
        <taxon>Camelidae</taxon>
        <taxon>Camelus</taxon>
    </lineage>
</organism>
<dbReference type="CTD" id="2549"/>
<feature type="compositionally biased region" description="Polar residues" evidence="1">
    <location>
        <begin position="571"/>
        <end position="588"/>
    </location>
</feature>
<protein>
    <submittedName>
        <fullName evidence="3">GRB2-associated-binding protein 1 isoform X10</fullName>
    </submittedName>
</protein>
<dbReference type="InterPro" id="IPR046355">
    <property type="entry name" value="Gab1-4-like"/>
</dbReference>
<dbReference type="GO" id="GO:0035591">
    <property type="term" value="F:signaling adaptor activity"/>
    <property type="evidence" value="ECO:0007669"/>
    <property type="project" value="TreeGrafter"/>
</dbReference>
<feature type="region of interest" description="Disordered" evidence="1">
    <location>
        <begin position="645"/>
        <end position="671"/>
    </location>
</feature>
<accession>A0A8B8RQ36</accession>
<dbReference type="GO" id="GO:0005737">
    <property type="term" value="C:cytoplasm"/>
    <property type="evidence" value="ECO:0007669"/>
    <property type="project" value="TreeGrafter"/>
</dbReference>